<accession>A0AAD7ULX0</accession>
<reference evidence="8" key="1">
    <citation type="submission" date="2023-01" db="EMBL/GenBank/DDBJ databases">
        <title>Metagenome sequencing of chrysophaentin producing Chrysophaeum taylorii.</title>
        <authorList>
            <person name="Davison J."/>
            <person name="Bewley C."/>
        </authorList>
    </citation>
    <scope>NUCLEOTIDE SEQUENCE</scope>
    <source>
        <strain evidence="8">NIES-1699</strain>
    </source>
</reference>
<dbReference type="Gene3D" id="3.30.1600.10">
    <property type="entry name" value="SIR2/SIRT2 'Small Domain"/>
    <property type="match status" value="1"/>
</dbReference>
<dbReference type="GO" id="GO:0070403">
    <property type="term" value="F:NAD+ binding"/>
    <property type="evidence" value="ECO:0007669"/>
    <property type="project" value="InterPro"/>
</dbReference>
<evidence type="ECO:0000256" key="4">
    <source>
        <dbReference type="ARBA" id="ARBA00022833"/>
    </source>
</evidence>
<comment type="caution">
    <text evidence="6">Lacks conserved residue(s) required for the propagation of feature annotation.</text>
</comment>
<comment type="caution">
    <text evidence="8">The sequence shown here is derived from an EMBL/GenBank/DDBJ whole genome shotgun (WGS) entry which is preliminary data.</text>
</comment>
<evidence type="ECO:0000259" key="7">
    <source>
        <dbReference type="PROSITE" id="PS50305"/>
    </source>
</evidence>
<protein>
    <recommendedName>
        <fullName evidence="7">Deacetylase sirtuin-type domain-containing protein</fullName>
    </recommendedName>
</protein>
<dbReference type="PROSITE" id="PS50305">
    <property type="entry name" value="SIRTUIN"/>
    <property type="match status" value="1"/>
</dbReference>
<gene>
    <name evidence="8" type="ORF">CTAYLR_005814</name>
</gene>
<dbReference type="GO" id="GO:0046872">
    <property type="term" value="F:metal ion binding"/>
    <property type="evidence" value="ECO:0007669"/>
    <property type="project" value="UniProtKB-KW"/>
</dbReference>
<evidence type="ECO:0000256" key="5">
    <source>
        <dbReference type="ARBA" id="ARBA00023027"/>
    </source>
</evidence>
<keyword evidence="2" id="KW-0808">Transferase</keyword>
<dbReference type="AlphaFoldDB" id="A0AAD7ULX0"/>
<dbReference type="SUPFAM" id="SSF52467">
    <property type="entry name" value="DHS-like NAD/FAD-binding domain"/>
    <property type="match status" value="1"/>
</dbReference>
<evidence type="ECO:0000256" key="1">
    <source>
        <dbReference type="ARBA" id="ARBA00001947"/>
    </source>
</evidence>
<keyword evidence="3" id="KW-0479">Metal-binding</keyword>
<dbReference type="InterPro" id="IPR003000">
    <property type="entry name" value="Sirtuin"/>
</dbReference>
<name>A0AAD7ULX0_9STRA</name>
<dbReference type="InterPro" id="IPR029035">
    <property type="entry name" value="DHS-like_NAD/FAD-binding_dom"/>
</dbReference>
<keyword evidence="4" id="KW-0862">Zinc</keyword>
<evidence type="ECO:0000313" key="8">
    <source>
        <dbReference type="EMBL" id="KAJ8611886.1"/>
    </source>
</evidence>
<comment type="cofactor">
    <cofactor evidence="1">
        <name>Zn(2+)</name>
        <dbReference type="ChEBI" id="CHEBI:29105"/>
    </cofactor>
</comment>
<evidence type="ECO:0000256" key="6">
    <source>
        <dbReference type="PROSITE-ProRule" id="PRU00236"/>
    </source>
</evidence>
<proteinExistence type="predicted"/>
<feature type="domain" description="Deacetylase sirtuin-type" evidence="7">
    <location>
        <begin position="21"/>
        <end position="299"/>
    </location>
</feature>
<evidence type="ECO:0000256" key="2">
    <source>
        <dbReference type="ARBA" id="ARBA00022679"/>
    </source>
</evidence>
<keyword evidence="5" id="KW-0520">NAD</keyword>
<keyword evidence="9" id="KW-1185">Reference proteome</keyword>
<evidence type="ECO:0000313" key="9">
    <source>
        <dbReference type="Proteomes" id="UP001230188"/>
    </source>
</evidence>
<dbReference type="Pfam" id="PF02146">
    <property type="entry name" value="SIR2"/>
    <property type="match status" value="1"/>
</dbReference>
<organism evidence="8 9">
    <name type="scientific">Chrysophaeum taylorii</name>
    <dbReference type="NCBI Taxonomy" id="2483200"/>
    <lineage>
        <taxon>Eukaryota</taxon>
        <taxon>Sar</taxon>
        <taxon>Stramenopiles</taxon>
        <taxon>Ochrophyta</taxon>
        <taxon>Pelagophyceae</taxon>
        <taxon>Pelagomonadales</taxon>
        <taxon>Pelagomonadaceae</taxon>
        <taxon>Chrysophaeum</taxon>
    </lineage>
</organism>
<evidence type="ECO:0000256" key="3">
    <source>
        <dbReference type="ARBA" id="ARBA00022723"/>
    </source>
</evidence>
<sequence>MRAFLFLLSHRGRCLSLFGRRSLASRDLKGVAEVIRDGAKVVVMLGAGASVSSGLPDFRSPGTGLYENLQAYGLPYPEAVFELDYFRQNPEPFYELARSLWPGSRPPTPTHLFVRLLDDKRQLVRCYTQNIDSLESAAGLSTDAVVAAHGNFDSATCIDNGRDVDASELRAALFAGNEAMRRLNARYGGLVKSDIVFFGEPLPDRFFATLQRDFLAADLLLVVGTSLRVYPFASLIDLVAPTTPRLLVNRDRVGENLPFKNTVASGFDFSENATLPRDVFYRGDADDAAFALADFIGWREDLDALVHQFSAEAAADY</sequence>
<dbReference type="InterPro" id="IPR026591">
    <property type="entry name" value="Sirtuin_cat_small_dom_sf"/>
</dbReference>
<dbReference type="EMBL" id="JAQMWT010000060">
    <property type="protein sequence ID" value="KAJ8611886.1"/>
    <property type="molecule type" value="Genomic_DNA"/>
</dbReference>
<dbReference type="PANTHER" id="PTHR11085:SF6">
    <property type="entry name" value="NAD-DEPENDENT PROTEIN DEACETYLASE SIRTUIN-2"/>
    <property type="match status" value="1"/>
</dbReference>
<dbReference type="PANTHER" id="PTHR11085">
    <property type="entry name" value="NAD-DEPENDENT PROTEIN DEACYLASE SIRTUIN-5, MITOCHONDRIAL-RELATED"/>
    <property type="match status" value="1"/>
</dbReference>
<dbReference type="GO" id="GO:0017136">
    <property type="term" value="F:histone deacetylase activity, NAD-dependent"/>
    <property type="evidence" value="ECO:0007669"/>
    <property type="project" value="TreeGrafter"/>
</dbReference>
<dbReference type="InterPro" id="IPR026590">
    <property type="entry name" value="Ssirtuin_cat_dom"/>
</dbReference>
<dbReference type="Gene3D" id="3.40.50.1220">
    <property type="entry name" value="TPP-binding domain"/>
    <property type="match status" value="1"/>
</dbReference>
<dbReference type="Proteomes" id="UP001230188">
    <property type="component" value="Unassembled WGS sequence"/>
</dbReference>
<dbReference type="GO" id="GO:0005634">
    <property type="term" value="C:nucleus"/>
    <property type="evidence" value="ECO:0007669"/>
    <property type="project" value="TreeGrafter"/>
</dbReference>
<dbReference type="InterPro" id="IPR050134">
    <property type="entry name" value="NAD-dep_sirtuin_deacylases"/>
</dbReference>